<dbReference type="Pfam" id="PF05227">
    <property type="entry name" value="CHASE3"/>
    <property type="match status" value="1"/>
</dbReference>
<evidence type="ECO:0000256" key="2">
    <source>
        <dbReference type="ARBA" id="ARBA00034247"/>
    </source>
</evidence>
<dbReference type="Proteomes" id="UP000782554">
    <property type="component" value="Unassembled WGS sequence"/>
</dbReference>
<organism evidence="5 6">
    <name type="scientific">Qipengyuania mesophila</name>
    <dbReference type="NCBI Taxonomy" id="2867246"/>
    <lineage>
        <taxon>Bacteria</taxon>
        <taxon>Pseudomonadati</taxon>
        <taxon>Pseudomonadota</taxon>
        <taxon>Alphaproteobacteria</taxon>
        <taxon>Sphingomonadales</taxon>
        <taxon>Erythrobacteraceae</taxon>
        <taxon>Qipengyuania</taxon>
    </lineage>
</organism>
<dbReference type="InterPro" id="IPR007891">
    <property type="entry name" value="CHASE3"/>
</dbReference>
<keyword evidence="5" id="KW-0808">Transferase</keyword>
<accession>A0ABS7JY19</accession>
<feature type="transmembrane region" description="Helical" evidence="3">
    <location>
        <begin position="20"/>
        <end position="40"/>
    </location>
</feature>
<proteinExistence type="predicted"/>
<keyword evidence="5" id="KW-0548">Nucleotidyltransferase</keyword>
<feature type="transmembrane region" description="Helical" evidence="3">
    <location>
        <begin position="199"/>
        <end position="219"/>
    </location>
</feature>
<dbReference type="RefSeq" id="WP_221603692.1">
    <property type="nucleotide sequence ID" value="NZ_JAIGNU010000003.1"/>
</dbReference>
<keyword evidence="6" id="KW-1185">Reference proteome</keyword>
<dbReference type="PANTHER" id="PTHR45138">
    <property type="entry name" value="REGULATORY COMPONENTS OF SENSORY TRANSDUCTION SYSTEM"/>
    <property type="match status" value="1"/>
</dbReference>
<dbReference type="Gene3D" id="3.30.70.270">
    <property type="match status" value="1"/>
</dbReference>
<dbReference type="InterPro" id="IPR000160">
    <property type="entry name" value="GGDEF_dom"/>
</dbReference>
<dbReference type="SMART" id="SM00267">
    <property type="entry name" value="GGDEF"/>
    <property type="match status" value="1"/>
</dbReference>
<evidence type="ECO:0000313" key="5">
    <source>
        <dbReference type="EMBL" id="MBX7502506.1"/>
    </source>
</evidence>
<dbReference type="InterPro" id="IPR029787">
    <property type="entry name" value="Nucleotide_cyclase"/>
</dbReference>
<keyword evidence="3" id="KW-0472">Membrane</keyword>
<dbReference type="CDD" id="cd01949">
    <property type="entry name" value="GGDEF"/>
    <property type="match status" value="1"/>
</dbReference>
<dbReference type="Pfam" id="PF00990">
    <property type="entry name" value="GGDEF"/>
    <property type="match status" value="1"/>
</dbReference>
<gene>
    <name evidence="5" type="ORF">K3181_13755</name>
</gene>
<name>A0ABS7JY19_9SPHN</name>
<sequence>MWLAKQVARRSQRSDWRSYFLIACVGLLAILLAGASLSAMRSAKERGIAEQWQVHTLEVLIETDRLRTASLSKLRGERGFLLTDDERFLEPYFQGVAQGETSLARLVTLTADNPEQLLRIDALERELTSFDTRLQALLALQRSGRKADAIASVKQGEGKTSLDRILSVLDAIELTERRLLAERTLKARRLAVANERYQYVLTAIGVLLLALTVVATIYVRQALDAEADARRALQRSASTDALTGLPNRRSFIDALERSIERAVTDPARPLSLAIFDIDHFKQINDRFGHPAGDGVIREVARRAGQSLRKRDLVGRIGGEEFAVIFPRADLETAAMVCERLRHGIADRPVVHGDAIIPFTVSVGVAAFQPGDDLDHLLARADAALYEAKTGGRNQVRRAA</sequence>
<dbReference type="PANTHER" id="PTHR45138:SF9">
    <property type="entry name" value="DIGUANYLATE CYCLASE DGCM-RELATED"/>
    <property type="match status" value="1"/>
</dbReference>
<dbReference type="PROSITE" id="PS50887">
    <property type="entry name" value="GGDEF"/>
    <property type="match status" value="1"/>
</dbReference>
<comment type="catalytic activity">
    <reaction evidence="2">
        <text>2 GTP = 3',3'-c-di-GMP + 2 diphosphate</text>
        <dbReference type="Rhea" id="RHEA:24898"/>
        <dbReference type="ChEBI" id="CHEBI:33019"/>
        <dbReference type="ChEBI" id="CHEBI:37565"/>
        <dbReference type="ChEBI" id="CHEBI:58805"/>
        <dbReference type="EC" id="2.7.7.65"/>
    </reaction>
</comment>
<protein>
    <recommendedName>
        <fullName evidence="1">diguanylate cyclase</fullName>
        <ecNumber evidence="1">2.7.7.65</ecNumber>
    </recommendedName>
</protein>
<evidence type="ECO:0000256" key="3">
    <source>
        <dbReference type="SAM" id="Phobius"/>
    </source>
</evidence>
<dbReference type="EMBL" id="JAIGNU010000003">
    <property type="protein sequence ID" value="MBX7502506.1"/>
    <property type="molecule type" value="Genomic_DNA"/>
</dbReference>
<reference evidence="5 6" key="1">
    <citation type="submission" date="2021-08" db="EMBL/GenBank/DDBJ databases">
        <title>Comparative Genomics Analysis of the Genus Qipengyuania Reveals Extensive Genetic Diversity and Metabolic Versatility, Including the Description of Fifteen Novel Species.</title>
        <authorList>
            <person name="Liu Y."/>
        </authorList>
    </citation>
    <scope>NUCLEOTIDE SEQUENCE [LARGE SCALE GENOMIC DNA]</scope>
    <source>
        <strain evidence="5 6">YG27</strain>
    </source>
</reference>
<feature type="domain" description="GGDEF" evidence="4">
    <location>
        <begin position="268"/>
        <end position="399"/>
    </location>
</feature>
<keyword evidence="3" id="KW-1133">Transmembrane helix</keyword>
<evidence type="ECO:0000259" key="4">
    <source>
        <dbReference type="PROSITE" id="PS50887"/>
    </source>
</evidence>
<dbReference type="EC" id="2.7.7.65" evidence="1"/>
<evidence type="ECO:0000313" key="6">
    <source>
        <dbReference type="Proteomes" id="UP000782554"/>
    </source>
</evidence>
<dbReference type="InterPro" id="IPR043128">
    <property type="entry name" value="Rev_trsase/Diguanyl_cyclase"/>
</dbReference>
<keyword evidence="3" id="KW-0812">Transmembrane</keyword>
<dbReference type="NCBIfam" id="TIGR00254">
    <property type="entry name" value="GGDEF"/>
    <property type="match status" value="1"/>
</dbReference>
<comment type="caution">
    <text evidence="5">The sequence shown here is derived from an EMBL/GenBank/DDBJ whole genome shotgun (WGS) entry which is preliminary data.</text>
</comment>
<evidence type="ECO:0000256" key="1">
    <source>
        <dbReference type="ARBA" id="ARBA00012528"/>
    </source>
</evidence>
<dbReference type="InterPro" id="IPR050469">
    <property type="entry name" value="Diguanylate_Cyclase"/>
</dbReference>
<dbReference type="GO" id="GO:0052621">
    <property type="term" value="F:diguanylate cyclase activity"/>
    <property type="evidence" value="ECO:0007669"/>
    <property type="project" value="UniProtKB-EC"/>
</dbReference>
<dbReference type="SUPFAM" id="SSF55073">
    <property type="entry name" value="Nucleotide cyclase"/>
    <property type="match status" value="1"/>
</dbReference>
<dbReference type="CDD" id="cd19410">
    <property type="entry name" value="HK9-like_sensor"/>
    <property type="match status" value="1"/>
</dbReference>